<protein>
    <submittedName>
        <fullName evidence="1">Uncharacterized protein</fullName>
    </submittedName>
</protein>
<comment type="caution">
    <text evidence="1">The sequence shown here is derived from an EMBL/GenBank/DDBJ whole genome shotgun (WGS) entry which is preliminary data.</text>
</comment>
<evidence type="ECO:0000313" key="1">
    <source>
        <dbReference type="EMBL" id="KAI8421598.1"/>
    </source>
</evidence>
<reference evidence="1 2" key="1">
    <citation type="journal article" date="2022" name="Genome Biol. Evol.">
        <title>The Spruce Budworm Genome: Reconstructing the Evolutionary History of Antifreeze Proteins.</title>
        <authorList>
            <person name="Beliveau C."/>
            <person name="Gagne P."/>
            <person name="Picq S."/>
            <person name="Vernygora O."/>
            <person name="Keeling C.I."/>
            <person name="Pinkney K."/>
            <person name="Doucet D."/>
            <person name="Wen F."/>
            <person name="Johnston J.S."/>
            <person name="Maaroufi H."/>
            <person name="Boyle B."/>
            <person name="Laroche J."/>
            <person name="Dewar K."/>
            <person name="Juretic N."/>
            <person name="Blackburn G."/>
            <person name="Nisole A."/>
            <person name="Brunet B."/>
            <person name="Brandao M."/>
            <person name="Lumley L."/>
            <person name="Duan J."/>
            <person name="Quan G."/>
            <person name="Lucarotti C.J."/>
            <person name="Roe A.D."/>
            <person name="Sperling F.A.H."/>
            <person name="Levesque R.C."/>
            <person name="Cusson M."/>
        </authorList>
    </citation>
    <scope>NUCLEOTIDE SEQUENCE [LARGE SCALE GENOMIC DNA]</scope>
    <source>
        <strain evidence="1">Glfc:IPQL:Cfum</strain>
    </source>
</reference>
<proteinExistence type="predicted"/>
<gene>
    <name evidence="1" type="ORF">MSG28_009611</name>
</gene>
<dbReference type="Proteomes" id="UP001064048">
    <property type="component" value="Chromosome 16"/>
</dbReference>
<dbReference type="EMBL" id="CM046116">
    <property type="protein sequence ID" value="KAI8421598.1"/>
    <property type="molecule type" value="Genomic_DNA"/>
</dbReference>
<organism evidence="1 2">
    <name type="scientific">Choristoneura fumiferana</name>
    <name type="common">Spruce budworm moth</name>
    <name type="synonym">Archips fumiferana</name>
    <dbReference type="NCBI Taxonomy" id="7141"/>
    <lineage>
        <taxon>Eukaryota</taxon>
        <taxon>Metazoa</taxon>
        <taxon>Ecdysozoa</taxon>
        <taxon>Arthropoda</taxon>
        <taxon>Hexapoda</taxon>
        <taxon>Insecta</taxon>
        <taxon>Pterygota</taxon>
        <taxon>Neoptera</taxon>
        <taxon>Endopterygota</taxon>
        <taxon>Lepidoptera</taxon>
        <taxon>Glossata</taxon>
        <taxon>Ditrysia</taxon>
        <taxon>Tortricoidea</taxon>
        <taxon>Tortricidae</taxon>
        <taxon>Tortricinae</taxon>
        <taxon>Choristoneura</taxon>
    </lineage>
</organism>
<accession>A0ACC0JBS9</accession>
<evidence type="ECO:0000313" key="2">
    <source>
        <dbReference type="Proteomes" id="UP001064048"/>
    </source>
</evidence>
<keyword evidence="2" id="KW-1185">Reference proteome</keyword>
<name>A0ACC0JBS9_CHOFU</name>
<sequence>MDSCVLSGQIPDESNLPSGQCVICLYDFTEGDVFIKTQCYHYFHSHCLASHLIAGRKYYQEELEKLPNWQQMQAPPYQQTCPVCRCALTCDVDTLKKAPAPVESITAPPFRLTAELKALQLKMAALLSQQVAKGGVVAVGDTGPPPLTITSPADNENVYIRVNNFKNQILNQNKGRHYMNIRHDRSLVPVHFEAHPLGDSIEAFEHQAEFFHPLCHEHDIVGKPKVLMPSPFHCRSLKASSKAAVNSFGDMTSPCLKPLFKELPSNSVPVLGPKKWRFYTNTTTFRYTDSQYDIAGETLAPPRFNQIKDFLPLHIGDTSSSSSLAYSSLLLDIGLLHGAPQHCLQPLASIRRQRSSKGHPSTVPQDALHYVFPSMVSSAPPFIGPATYVASQTPLQRTNSLSNVDTPVLNIDDAEESSIGSASAWPDAKPELGNGHKRQCVARRAWFAPARTRTLQRLQPPGKPGRRRARRVRGDPRRRAPRRRRLAGTPRPRPAPAPAPAPAPTM</sequence>